<dbReference type="Proteomes" id="UP000095679">
    <property type="component" value="Unassembled WGS sequence"/>
</dbReference>
<dbReference type="EMBL" id="CYYC01000049">
    <property type="protein sequence ID" value="CUN18975.1"/>
    <property type="molecule type" value="Genomic_DNA"/>
</dbReference>
<evidence type="ECO:0000313" key="2">
    <source>
        <dbReference type="EMBL" id="CUO51661.1"/>
    </source>
</evidence>
<dbReference type="Proteomes" id="UP000095390">
    <property type="component" value="Unassembled WGS sequence"/>
</dbReference>
<evidence type="ECO:0000313" key="1">
    <source>
        <dbReference type="EMBL" id="CUN18975.1"/>
    </source>
</evidence>
<dbReference type="PANTHER" id="PTHR43649">
    <property type="entry name" value="ARABINOSE-BINDING PROTEIN-RELATED"/>
    <property type="match status" value="1"/>
</dbReference>
<sequence>MILSGKNEENTSMEKAKQCLIAVLLGVFLTTTVLSGCGQSKKEVSQKDNHLTVYLWENRLMKNIAPYIQKQFPDQDIEFITGNNDTDLYSYFEEHGELPDIITVRRFSGADAQDLQPYLMDFCSYDVVSKYYSYALQYYKNSEDEIQWLPICGIPQTLIANKTLFDQYGIKIPKNYKEYAQACQQFYDNGIKPYILDLAEDWSTQEVIQAGAIGEFTSLDGIKWRSSAESSADNIKFDAALWKRILSQTSTFLKDSHFTKDDISVDITTATETFLEGKAAMFHGYPALIQEFQKQMDAELIRIPFFSQTSDEAFINMTPSLNIAFNKDLEKNPEKLDIALDVLDCMISEEGQKRIADGSGVISLNTDVPTMMKDVSGLEKEIQDNSVYIRYSAQKSFAASLKVVHGLLSGEMDEEKAYDTLCSVMNSKATGEKTTVNFEHEYSISLNDKNGRDAASSILTTVRNENNIQLALAPYYYFTSSIYEGECSSNRVALMTAKNSDTPLYLAKINGKQVYELVGNYLADFDSDFYVTNKYELPIASGMKIIVKDKENGFSLKSIAVNEKKIDKEKKYSILLTDITMSILKKLYPECEITQLKDTTLSSAWAAAMSKGQQPSAPEDYIEVEK</sequence>
<evidence type="ECO:0000313" key="4">
    <source>
        <dbReference type="Proteomes" id="UP000095679"/>
    </source>
</evidence>
<name>A0A173UY53_9FIRM</name>
<dbReference type="InterPro" id="IPR006059">
    <property type="entry name" value="SBP"/>
</dbReference>
<dbReference type="Gene3D" id="3.40.190.10">
    <property type="entry name" value="Periplasmic binding protein-like II"/>
    <property type="match status" value="2"/>
</dbReference>
<accession>A0A173UY53</accession>
<protein>
    <submittedName>
        <fullName evidence="1">Maltose-binding periplasmic proteins/domains</fullName>
    </submittedName>
</protein>
<evidence type="ECO:0000313" key="3">
    <source>
        <dbReference type="Proteomes" id="UP000095390"/>
    </source>
</evidence>
<dbReference type="InterPro" id="IPR036907">
    <property type="entry name" value="5'-Nucleotdase_C_sf"/>
</dbReference>
<organism evidence="1 3">
    <name type="scientific">Anaerobutyricum hallii</name>
    <dbReference type="NCBI Taxonomy" id="39488"/>
    <lineage>
        <taxon>Bacteria</taxon>
        <taxon>Bacillati</taxon>
        <taxon>Bacillota</taxon>
        <taxon>Clostridia</taxon>
        <taxon>Lachnospirales</taxon>
        <taxon>Lachnospiraceae</taxon>
        <taxon>Anaerobutyricum</taxon>
    </lineage>
</organism>
<dbReference type="EMBL" id="CYZL01000016">
    <property type="protein sequence ID" value="CUO51661.1"/>
    <property type="molecule type" value="Genomic_DNA"/>
</dbReference>
<proteinExistence type="predicted"/>
<reference evidence="3 4" key="1">
    <citation type="submission" date="2015-09" db="EMBL/GenBank/DDBJ databases">
        <authorList>
            <consortium name="Pathogen Informatics"/>
        </authorList>
    </citation>
    <scope>NUCLEOTIDE SEQUENCE [LARGE SCALE GENOMIC DNA]</scope>
    <source>
        <strain evidence="2 4">2789STDY5834835</strain>
        <strain evidence="1 3">2789STDY5834966</strain>
    </source>
</reference>
<dbReference type="RefSeq" id="WP_005344125.1">
    <property type="nucleotide sequence ID" value="NZ_BLYK01000009.1"/>
</dbReference>
<gene>
    <name evidence="2" type="ORF">ERS852450_01927</name>
    <name evidence="1" type="ORF">ERS852578_02767</name>
</gene>
<dbReference type="AlphaFoldDB" id="A0A173UY53"/>
<dbReference type="SUPFAM" id="SSF53850">
    <property type="entry name" value="Periplasmic binding protein-like II"/>
    <property type="match status" value="1"/>
</dbReference>
<dbReference type="SUPFAM" id="SSF55816">
    <property type="entry name" value="5'-nucleotidase (syn. UDP-sugar hydrolase), C-terminal domain"/>
    <property type="match status" value="1"/>
</dbReference>
<dbReference type="InterPro" id="IPR050490">
    <property type="entry name" value="Bact_solute-bd_prot1"/>
</dbReference>
<dbReference type="GO" id="GO:0009166">
    <property type="term" value="P:nucleotide catabolic process"/>
    <property type="evidence" value="ECO:0007669"/>
    <property type="project" value="InterPro"/>
</dbReference>
<dbReference type="Pfam" id="PF01547">
    <property type="entry name" value="SBP_bac_1"/>
    <property type="match status" value="1"/>
</dbReference>
<dbReference type="GeneID" id="75048776"/>
<dbReference type="GO" id="GO:0016787">
    <property type="term" value="F:hydrolase activity"/>
    <property type="evidence" value="ECO:0007669"/>
    <property type="project" value="InterPro"/>
</dbReference>